<dbReference type="InterPro" id="IPR020845">
    <property type="entry name" value="AMP-binding_CS"/>
</dbReference>
<comment type="caution">
    <text evidence="4">The sequence shown here is derived from an EMBL/GenBank/DDBJ whole genome shotgun (WGS) entry which is preliminary data.</text>
</comment>
<dbReference type="AlphaFoldDB" id="A0A9X4MXX4"/>
<dbReference type="Gene3D" id="3.40.50.12780">
    <property type="entry name" value="N-terminal domain of ligase-like"/>
    <property type="match status" value="1"/>
</dbReference>
<reference evidence="4" key="1">
    <citation type="submission" date="2022-07" db="EMBL/GenBank/DDBJ databases">
        <title>Description and genome-wide analysis of Profundicola chukchiensis gen. nov., sp. nov., marine bacteria isolated from bottom sediments of the Chukchi Sea.</title>
        <authorList>
            <person name="Romanenko L."/>
            <person name="Otstavnykh N."/>
            <person name="Kurilenko V."/>
            <person name="Eremeev V."/>
            <person name="Velansky P."/>
            <person name="Mikhailov V."/>
            <person name="Isaeva M."/>
        </authorList>
    </citation>
    <scope>NUCLEOTIDE SEQUENCE</scope>
    <source>
        <strain evidence="4">KMM 9713</strain>
    </source>
</reference>
<dbReference type="InterPro" id="IPR042099">
    <property type="entry name" value="ANL_N_sf"/>
</dbReference>
<keyword evidence="5" id="KW-1185">Reference proteome</keyword>
<dbReference type="Pfam" id="PF23562">
    <property type="entry name" value="AMP-binding_C_3"/>
    <property type="match status" value="1"/>
</dbReference>
<evidence type="ECO:0000313" key="5">
    <source>
        <dbReference type="Proteomes" id="UP001152599"/>
    </source>
</evidence>
<dbReference type="GO" id="GO:0004467">
    <property type="term" value="F:long-chain fatty acid-CoA ligase activity"/>
    <property type="evidence" value="ECO:0007669"/>
    <property type="project" value="TreeGrafter"/>
</dbReference>
<protein>
    <submittedName>
        <fullName evidence="4">Long-chain fatty acid--CoA ligase</fullName>
    </submittedName>
</protein>
<accession>A0A9X4MXX4</accession>
<name>A0A9X4MXX4_9FLAO</name>
<organism evidence="4 5">
    <name type="scientific">Profundicola chukchiensis</name>
    <dbReference type="NCBI Taxonomy" id="2961959"/>
    <lineage>
        <taxon>Bacteria</taxon>
        <taxon>Pseudomonadati</taxon>
        <taxon>Bacteroidota</taxon>
        <taxon>Flavobacteriia</taxon>
        <taxon>Flavobacteriales</taxon>
        <taxon>Weeksellaceae</taxon>
        <taxon>Profundicola</taxon>
    </lineage>
</organism>
<dbReference type="InterPro" id="IPR000873">
    <property type="entry name" value="AMP-dep_synth/lig_dom"/>
</dbReference>
<dbReference type="Proteomes" id="UP001152599">
    <property type="component" value="Unassembled WGS sequence"/>
</dbReference>
<dbReference type="PROSITE" id="PS00455">
    <property type="entry name" value="AMP_BINDING"/>
    <property type="match status" value="1"/>
</dbReference>
<evidence type="ECO:0000256" key="1">
    <source>
        <dbReference type="ARBA" id="ARBA00022741"/>
    </source>
</evidence>
<evidence type="ECO:0000259" key="3">
    <source>
        <dbReference type="Pfam" id="PF00501"/>
    </source>
</evidence>
<proteinExistence type="predicted"/>
<sequence length="593" mass="67181">MEITRLFDFLTHQLENNPLPDALVSKTSGAWVKTSTQEYQDQANQISRGLLRMGIKPGDHIALITTTNRTEWNIMDIGLQQIGVISVPVYPSISPEEYEYIFNQAKISFSFVSDKELYEKMMKTKPNTPDLVGVYTFDEVADAPNWKEILDMGEDDSNQGEVDAIKDSIKNDDVVTIIYTSGTTGKPKGVVLSHNNIVSNVLASKERVPDMGDNARAMSFLPICHVFERMLIYLYQYNAIPIYYAESIESIGDNLKELKPTVMTVVPRLVEKVYAKIYDTGSNAGGIKTKLFMWALDLVKDFTPYKEMPFMWKLKYKFASATVFKKWREGVGGNMVCMVSGSAKLSPRLNRLFWAAGIPIIEGYGLTETSPVISVNSMDPKGFAIGSVGSALDKVDIRIAEDGEIQVKGPNVFQEYYQQPEKTAEVFTEDGYFMTGDIGEIKDGLLFITDRKKQIFKTSGGKYVAPQIIENAMKAIPFIEQIMVVGEGQKMPCAIIQPNFDYVREFIKRNDLPFDNPSNEEIANAPSLKSLIEEQIKVVNRQFGKWEQVKKFELTPDVWTIEDGLLTPTLKHKRKNIQEKYQDLYDKMYDETY</sequence>
<dbReference type="PANTHER" id="PTHR43272:SF33">
    <property type="entry name" value="AMP-BINDING DOMAIN-CONTAINING PROTEIN-RELATED"/>
    <property type="match status" value="1"/>
</dbReference>
<feature type="domain" description="AMP-dependent synthetase/ligase" evidence="3">
    <location>
        <begin position="12"/>
        <end position="417"/>
    </location>
</feature>
<evidence type="ECO:0000256" key="2">
    <source>
        <dbReference type="ARBA" id="ARBA00022840"/>
    </source>
</evidence>
<dbReference type="CDD" id="cd05907">
    <property type="entry name" value="VL_LC_FACS_like"/>
    <property type="match status" value="1"/>
</dbReference>
<evidence type="ECO:0000313" key="4">
    <source>
        <dbReference type="EMBL" id="MDG4946024.1"/>
    </source>
</evidence>
<gene>
    <name evidence="4" type="ORF">NMK71_06325</name>
</gene>
<keyword evidence="1" id="KW-0547">Nucleotide-binding</keyword>
<dbReference type="GO" id="GO:0016020">
    <property type="term" value="C:membrane"/>
    <property type="evidence" value="ECO:0007669"/>
    <property type="project" value="TreeGrafter"/>
</dbReference>
<dbReference type="GO" id="GO:0005524">
    <property type="term" value="F:ATP binding"/>
    <property type="evidence" value="ECO:0007669"/>
    <property type="project" value="UniProtKB-KW"/>
</dbReference>
<dbReference type="Pfam" id="PF00501">
    <property type="entry name" value="AMP-binding"/>
    <property type="match status" value="1"/>
</dbReference>
<dbReference type="EMBL" id="JANCMU010000002">
    <property type="protein sequence ID" value="MDG4946024.1"/>
    <property type="molecule type" value="Genomic_DNA"/>
</dbReference>
<keyword evidence="4" id="KW-0436">Ligase</keyword>
<dbReference type="PANTHER" id="PTHR43272">
    <property type="entry name" value="LONG-CHAIN-FATTY-ACID--COA LIGASE"/>
    <property type="match status" value="1"/>
</dbReference>
<dbReference type="SUPFAM" id="SSF56801">
    <property type="entry name" value="Acetyl-CoA synthetase-like"/>
    <property type="match status" value="1"/>
</dbReference>
<dbReference type="RefSeq" id="WP_304416002.1">
    <property type="nucleotide sequence ID" value="NZ_JANAIE010000001.1"/>
</dbReference>
<keyword evidence="2" id="KW-0067">ATP-binding</keyword>